<name>A0A2N9FCP4_FAGSY</name>
<evidence type="ECO:0000313" key="1">
    <source>
        <dbReference type="EMBL" id="SPC84962.1"/>
    </source>
</evidence>
<gene>
    <name evidence="1" type="ORF">FSB_LOCUS12844</name>
</gene>
<protein>
    <submittedName>
        <fullName evidence="1">Uncharacterized protein</fullName>
    </submittedName>
</protein>
<dbReference type="AlphaFoldDB" id="A0A2N9FCP4"/>
<reference evidence="1" key="1">
    <citation type="submission" date="2018-02" db="EMBL/GenBank/DDBJ databases">
        <authorList>
            <person name="Cohen D.B."/>
            <person name="Kent A.D."/>
        </authorList>
    </citation>
    <scope>NUCLEOTIDE SEQUENCE</scope>
</reference>
<sequence length="62" mass="6811">MAVDAQLAVGLGSTPISSFSCLPSRWDLGSKFFIAPNISSYCCSSQLPDCRQILRYLLYLCC</sequence>
<accession>A0A2N9FCP4</accession>
<organism evidence="1">
    <name type="scientific">Fagus sylvatica</name>
    <name type="common">Beechnut</name>
    <dbReference type="NCBI Taxonomy" id="28930"/>
    <lineage>
        <taxon>Eukaryota</taxon>
        <taxon>Viridiplantae</taxon>
        <taxon>Streptophyta</taxon>
        <taxon>Embryophyta</taxon>
        <taxon>Tracheophyta</taxon>
        <taxon>Spermatophyta</taxon>
        <taxon>Magnoliopsida</taxon>
        <taxon>eudicotyledons</taxon>
        <taxon>Gunneridae</taxon>
        <taxon>Pentapetalae</taxon>
        <taxon>rosids</taxon>
        <taxon>fabids</taxon>
        <taxon>Fagales</taxon>
        <taxon>Fagaceae</taxon>
        <taxon>Fagus</taxon>
    </lineage>
</organism>
<proteinExistence type="predicted"/>
<dbReference type="EMBL" id="OIVN01000746">
    <property type="protein sequence ID" value="SPC84962.1"/>
    <property type="molecule type" value="Genomic_DNA"/>
</dbReference>